<feature type="non-terminal residue" evidence="2">
    <location>
        <position position="1"/>
    </location>
</feature>
<sequence>TLVEGNIPVKALIDTTSKSNTISKSLFDKLELIGEEIKGLGLDWLWMRKAEISFEYPPKIYTRRARIVIDDMGIPLIEENNRPTGDSSSHNASPTKNDPP</sequence>
<evidence type="ECO:0000313" key="3">
    <source>
        <dbReference type="Proteomes" id="UP000789739"/>
    </source>
</evidence>
<comment type="caution">
    <text evidence="2">The sequence shown here is derived from an EMBL/GenBank/DDBJ whole genome shotgun (WGS) entry which is preliminary data.</text>
</comment>
<reference evidence="2" key="1">
    <citation type="submission" date="2021-06" db="EMBL/GenBank/DDBJ databases">
        <authorList>
            <person name="Kallberg Y."/>
            <person name="Tangrot J."/>
            <person name="Rosling A."/>
        </authorList>
    </citation>
    <scope>NUCLEOTIDE SEQUENCE</scope>
    <source>
        <strain evidence="2">BR232B</strain>
    </source>
</reference>
<organism evidence="2 3">
    <name type="scientific">Paraglomus brasilianum</name>
    <dbReference type="NCBI Taxonomy" id="144538"/>
    <lineage>
        <taxon>Eukaryota</taxon>
        <taxon>Fungi</taxon>
        <taxon>Fungi incertae sedis</taxon>
        <taxon>Mucoromycota</taxon>
        <taxon>Glomeromycotina</taxon>
        <taxon>Glomeromycetes</taxon>
        <taxon>Paraglomerales</taxon>
        <taxon>Paraglomeraceae</taxon>
        <taxon>Paraglomus</taxon>
    </lineage>
</organism>
<proteinExistence type="predicted"/>
<accession>A0A9N9EAJ2</accession>
<keyword evidence="3" id="KW-1185">Reference proteome</keyword>
<dbReference type="EMBL" id="CAJVPI010004892">
    <property type="protein sequence ID" value="CAG8670664.1"/>
    <property type="molecule type" value="Genomic_DNA"/>
</dbReference>
<evidence type="ECO:0000313" key="2">
    <source>
        <dbReference type="EMBL" id="CAG8670664.1"/>
    </source>
</evidence>
<feature type="compositionally biased region" description="Polar residues" evidence="1">
    <location>
        <begin position="82"/>
        <end position="100"/>
    </location>
</feature>
<feature type="region of interest" description="Disordered" evidence="1">
    <location>
        <begin position="78"/>
        <end position="100"/>
    </location>
</feature>
<gene>
    <name evidence="2" type="ORF">PBRASI_LOCUS11284</name>
</gene>
<feature type="non-terminal residue" evidence="2">
    <location>
        <position position="100"/>
    </location>
</feature>
<dbReference type="OrthoDB" id="2434948at2759"/>
<name>A0A9N9EAJ2_9GLOM</name>
<dbReference type="Proteomes" id="UP000789739">
    <property type="component" value="Unassembled WGS sequence"/>
</dbReference>
<protein>
    <submittedName>
        <fullName evidence="2">3726_t:CDS:1</fullName>
    </submittedName>
</protein>
<evidence type="ECO:0000256" key="1">
    <source>
        <dbReference type="SAM" id="MobiDB-lite"/>
    </source>
</evidence>
<dbReference type="AlphaFoldDB" id="A0A9N9EAJ2"/>